<dbReference type="Pfam" id="PF19481">
    <property type="entry name" value="DUF6017"/>
    <property type="match status" value="1"/>
</dbReference>
<dbReference type="InterPro" id="IPR046059">
    <property type="entry name" value="DUF6017"/>
</dbReference>
<protein>
    <submittedName>
        <fullName evidence="3">Uncharacterized protein</fullName>
    </submittedName>
</protein>
<evidence type="ECO:0000313" key="3">
    <source>
        <dbReference type="EMBL" id="EOQ38635.1"/>
    </source>
</evidence>
<comment type="caution">
    <text evidence="3">The sequence shown here is derived from an EMBL/GenBank/DDBJ whole genome shotgun (WGS) entry which is preliminary data.</text>
</comment>
<dbReference type="Pfam" id="PF06970">
    <property type="entry name" value="RepA_N"/>
    <property type="match status" value="1"/>
</dbReference>
<dbReference type="HOGENOM" id="CLU_051810_1_0_9"/>
<dbReference type="RefSeq" id="WP_016147834.1">
    <property type="nucleotide sequence ID" value="NZ_KB976103.1"/>
</dbReference>
<dbReference type="EMBL" id="AQOB01000004">
    <property type="protein sequence ID" value="EOQ38635.1"/>
    <property type="molecule type" value="Genomic_DNA"/>
</dbReference>
<dbReference type="OrthoDB" id="9803733at2"/>
<keyword evidence="4" id="KW-1185">Reference proteome</keyword>
<dbReference type="Proteomes" id="UP000013981">
    <property type="component" value="Unassembled WGS sequence"/>
</dbReference>
<dbReference type="InterPro" id="IPR010724">
    <property type="entry name" value="RepA_N"/>
</dbReference>
<evidence type="ECO:0000313" key="4">
    <source>
        <dbReference type="Proteomes" id="UP000013981"/>
    </source>
</evidence>
<dbReference type="eggNOG" id="ENOG502Z8BZ">
    <property type="taxonomic scope" value="Bacteria"/>
</dbReference>
<feature type="domain" description="Replication initiator A N-terminal" evidence="1">
    <location>
        <begin position="14"/>
        <end position="88"/>
    </location>
</feature>
<dbReference type="PATRIC" id="fig|1203606.4.peg.1640"/>
<dbReference type="AlphaFoldDB" id="R8W0Z8"/>
<feature type="domain" description="DUF6017" evidence="2">
    <location>
        <begin position="166"/>
        <end position="293"/>
    </location>
</feature>
<evidence type="ECO:0000259" key="1">
    <source>
        <dbReference type="Pfam" id="PF06970"/>
    </source>
</evidence>
<sequence length="295" mass="34306">MYDYFYGQQAELFSFYRVPKVLFTDEKFSNISSDAKLLYGIMLDRMNLSAKNGWVDELGRVYIIFTIEEIKCALGCAEKKAVKLLHELENKCGLIERKRIGLGKPNYIYVKNFVDNSVERQFLNCQKDNSGTVDKTLQELSKSQGNNTDIKDTEYSDTDPILSSDFSGRDVEKDEEFQSYYQYFYEELEMDYLFREFPYDKEVLESILEILVETVCSKRKLIRVASDDKPAEVVRSRLMKLNSEHIRYVLDCFKDNTTKIRNPKQYALAALYNAPVTIDIKIDADVRHDMASGLI</sequence>
<evidence type="ECO:0000259" key="2">
    <source>
        <dbReference type="Pfam" id="PF19481"/>
    </source>
</evidence>
<reference evidence="3 4" key="1">
    <citation type="submission" date="2013-01" db="EMBL/GenBank/DDBJ databases">
        <title>The Genome Sequence of Butyricicoccus pullicaecorum 1.2.</title>
        <authorList>
            <consortium name="The Broad Institute Genome Sequencing Platform"/>
            <person name="Earl A."/>
            <person name="Ward D."/>
            <person name="Feldgarden M."/>
            <person name="Gevers D."/>
            <person name="Van Immerseel F."/>
            <person name="Eeckhaut V."/>
            <person name="Walker B."/>
            <person name="Young S.K."/>
            <person name="Zeng Q."/>
            <person name="Gargeya S."/>
            <person name="Fitzgerald M."/>
            <person name="Haas B."/>
            <person name="Abouelleil A."/>
            <person name="Alvarado L."/>
            <person name="Arachchi H.M."/>
            <person name="Berlin A.M."/>
            <person name="Chapman S.B."/>
            <person name="Dewar J."/>
            <person name="Goldberg J."/>
            <person name="Griggs A."/>
            <person name="Gujja S."/>
            <person name="Hansen M."/>
            <person name="Howarth C."/>
            <person name="Imamovic A."/>
            <person name="Larimer J."/>
            <person name="McCowan C."/>
            <person name="Murphy C."/>
            <person name="Neiman D."/>
            <person name="Pearson M."/>
            <person name="Priest M."/>
            <person name="Roberts A."/>
            <person name="Saif S."/>
            <person name="Shea T."/>
            <person name="Sisk P."/>
            <person name="Sykes S."/>
            <person name="Wortman J."/>
            <person name="Nusbaum C."/>
            <person name="Birren B."/>
        </authorList>
    </citation>
    <scope>NUCLEOTIDE SEQUENCE [LARGE SCALE GENOMIC DNA]</scope>
    <source>
        <strain evidence="3 4">1.2</strain>
    </source>
</reference>
<organism evidence="3 4">
    <name type="scientific">Butyricicoccus pullicaecorum 1.2</name>
    <dbReference type="NCBI Taxonomy" id="1203606"/>
    <lineage>
        <taxon>Bacteria</taxon>
        <taxon>Bacillati</taxon>
        <taxon>Bacillota</taxon>
        <taxon>Clostridia</taxon>
        <taxon>Eubacteriales</taxon>
        <taxon>Butyricicoccaceae</taxon>
        <taxon>Butyricicoccus</taxon>
    </lineage>
</organism>
<accession>R8W0Z8</accession>
<name>R8W0Z8_9FIRM</name>
<gene>
    <name evidence="3" type="ORF">HMPREF1526_01676</name>
</gene>
<proteinExistence type="predicted"/>